<feature type="signal peptide" evidence="6">
    <location>
        <begin position="1"/>
        <end position="25"/>
    </location>
</feature>
<feature type="chain" id="PRO_5009909020" evidence="6">
    <location>
        <begin position="26"/>
        <end position="405"/>
    </location>
</feature>
<keyword evidence="2" id="KW-0645">Protease</keyword>
<evidence type="ECO:0000313" key="9">
    <source>
        <dbReference type="Proteomes" id="UP000184476"/>
    </source>
</evidence>
<sequence>MKRRFSALFSLSLVFTAVLPTAAFADIPGSPIPIDSNTVNAGLNLINSIIQVGGGLLGQILKSDNNPSPTTNTSAVSTSSTTTTTPTTTQDTKWVDKSEFEQNKNGFVIYKDFGIFKIWAKIGSPNTFYKEVTVDTNNLPQNVQNEISKNPVINEQSLQLPAGTTPVNVSVSEFKKEEYDLVADFGAYRIWKHKTKPNYFYNEVVVDPKTLPKEVQPFVINPITNTLLNNKGVNVELKTPDNNGNTNNQNNALPTIPINQTDDNMEKVKAMVQEALSAVGTTGSFNGEALGSQMDCSRFVQFLYQKHLGIQIPRVTDQQFRGDNIAPDVIREEVSQANLQPGDLVFLDTGVGCDSCAPGYKNFTHVVMYVGDNMVVDASQGRNDIQKYPLSDAGKFLGAVRYYKK</sequence>
<protein>
    <submittedName>
        <fullName evidence="8">Cell wall-associated hydrolase, NlpC family</fullName>
    </submittedName>
</protein>
<dbReference type="PANTHER" id="PTHR47053">
    <property type="entry name" value="MUREIN DD-ENDOPEPTIDASE MEPH-RELATED"/>
    <property type="match status" value="1"/>
</dbReference>
<dbReference type="PANTHER" id="PTHR47053:SF1">
    <property type="entry name" value="MUREIN DD-ENDOPEPTIDASE MEPH-RELATED"/>
    <property type="match status" value="1"/>
</dbReference>
<dbReference type="GO" id="GO:0006508">
    <property type="term" value="P:proteolysis"/>
    <property type="evidence" value="ECO:0007669"/>
    <property type="project" value="UniProtKB-KW"/>
</dbReference>
<dbReference type="GO" id="GO:0008234">
    <property type="term" value="F:cysteine-type peptidase activity"/>
    <property type="evidence" value="ECO:0007669"/>
    <property type="project" value="UniProtKB-KW"/>
</dbReference>
<keyword evidence="3 8" id="KW-0378">Hydrolase</keyword>
<accession>A0A1M5BFP1</accession>
<evidence type="ECO:0000256" key="1">
    <source>
        <dbReference type="ARBA" id="ARBA00007074"/>
    </source>
</evidence>
<dbReference type="PROSITE" id="PS51935">
    <property type="entry name" value="NLPC_P60"/>
    <property type="match status" value="1"/>
</dbReference>
<dbReference type="Proteomes" id="UP000184476">
    <property type="component" value="Unassembled WGS sequence"/>
</dbReference>
<dbReference type="OrthoDB" id="2085266at2"/>
<evidence type="ECO:0000313" key="8">
    <source>
        <dbReference type="EMBL" id="SHF41220.1"/>
    </source>
</evidence>
<name>A0A1M5BFP1_9BACL</name>
<evidence type="ECO:0000256" key="6">
    <source>
        <dbReference type="SAM" id="SignalP"/>
    </source>
</evidence>
<feature type="region of interest" description="Disordered" evidence="5">
    <location>
        <begin position="63"/>
        <end position="88"/>
    </location>
</feature>
<dbReference type="InterPro" id="IPR000064">
    <property type="entry name" value="NLP_P60_dom"/>
</dbReference>
<keyword evidence="4" id="KW-0788">Thiol protease</keyword>
<dbReference type="EMBL" id="FQVL01000023">
    <property type="protein sequence ID" value="SHF41220.1"/>
    <property type="molecule type" value="Genomic_DNA"/>
</dbReference>
<comment type="similarity">
    <text evidence="1">Belongs to the peptidase C40 family.</text>
</comment>
<dbReference type="RefSeq" id="WP_073158497.1">
    <property type="nucleotide sequence ID" value="NZ_FQVL01000023.1"/>
</dbReference>
<proteinExistence type="inferred from homology"/>
<dbReference type="InterPro" id="IPR051202">
    <property type="entry name" value="Peptidase_C40"/>
</dbReference>
<gene>
    <name evidence="8" type="ORF">SAMN05444392_1235</name>
</gene>
<dbReference type="AlphaFoldDB" id="A0A1M5BFP1"/>
<dbReference type="STRING" id="112248.SAMN05444392_1235"/>
<dbReference type="Pfam" id="PF00877">
    <property type="entry name" value="NLPC_P60"/>
    <property type="match status" value="1"/>
</dbReference>
<evidence type="ECO:0000256" key="4">
    <source>
        <dbReference type="ARBA" id="ARBA00022807"/>
    </source>
</evidence>
<evidence type="ECO:0000256" key="5">
    <source>
        <dbReference type="SAM" id="MobiDB-lite"/>
    </source>
</evidence>
<dbReference type="Gene3D" id="3.90.1720.10">
    <property type="entry name" value="endopeptidase domain like (from Nostoc punctiforme)"/>
    <property type="match status" value="1"/>
</dbReference>
<organism evidence="8 9">
    <name type="scientific">Seinonella peptonophila</name>
    <dbReference type="NCBI Taxonomy" id="112248"/>
    <lineage>
        <taxon>Bacteria</taxon>
        <taxon>Bacillati</taxon>
        <taxon>Bacillota</taxon>
        <taxon>Bacilli</taxon>
        <taxon>Bacillales</taxon>
        <taxon>Thermoactinomycetaceae</taxon>
        <taxon>Seinonella</taxon>
    </lineage>
</organism>
<keyword evidence="6" id="KW-0732">Signal</keyword>
<keyword evidence="9" id="KW-1185">Reference proteome</keyword>
<reference evidence="8 9" key="1">
    <citation type="submission" date="2016-11" db="EMBL/GenBank/DDBJ databases">
        <authorList>
            <person name="Jaros S."/>
            <person name="Januszkiewicz K."/>
            <person name="Wedrychowicz H."/>
        </authorList>
    </citation>
    <scope>NUCLEOTIDE SEQUENCE [LARGE SCALE GENOMIC DNA]</scope>
    <source>
        <strain evidence="8 9">DSM 44666</strain>
    </source>
</reference>
<evidence type="ECO:0000256" key="2">
    <source>
        <dbReference type="ARBA" id="ARBA00022670"/>
    </source>
</evidence>
<evidence type="ECO:0000256" key="3">
    <source>
        <dbReference type="ARBA" id="ARBA00022801"/>
    </source>
</evidence>
<dbReference type="SUPFAM" id="SSF54001">
    <property type="entry name" value="Cysteine proteinases"/>
    <property type="match status" value="1"/>
</dbReference>
<dbReference type="InterPro" id="IPR038765">
    <property type="entry name" value="Papain-like_cys_pep_sf"/>
</dbReference>
<feature type="domain" description="NlpC/P60" evidence="7">
    <location>
        <begin position="265"/>
        <end position="405"/>
    </location>
</feature>
<evidence type="ECO:0000259" key="7">
    <source>
        <dbReference type="PROSITE" id="PS51935"/>
    </source>
</evidence>